<evidence type="ECO:0000259" key="2">
    <source>
        <dbReference type="Pfam" id="PF15902"/>
    </source>
</evidence>
<dbReference type="Pfam" id="PF15902">
    <property type="entry name" value="Sortilin-Vps10"/>
    <property type="match status" value="1"/>
</dbReference>
<dbReference type="CDD" id="cd15482">
    <property type="entry name" value="Sialidase_non-viral"/>
    <property type="match status" value="2"/>
</dbReference>
<organism evidence="3 4">
    <name type="scientific">Gelatiniphilus marinus</name>
    <dbReference type="NCBI Taxonomy" id="1759464"/>
    <lineage>
        <taxon>Bacteria</taxon>
        <taxon>Pseudomonadati</taxon>
        <taxon>Bacteroidota</taxon>
        <taxon>Flavobacteriia</taxon>
        <taxon>Flavobacteriales</taxon>
        <taxon>Flavobacteriaceae</taxon>
        <taxon>Gelatiniphilus</taxon>
    </lineage>
</organism>
<dbReference type="Proteomes" id="UP001597441">
    <property type="component" value="Unassembled WGS sequence"/>
</dbReference>
<protein>
    <submittedName>
        <fullName evidence="3">Glycosyl hydrolase</fullName>
    </submittedName>
</protein>
<dbReference type="PANTHER" id="PTHR12106">
    <property type="entry name" value="SORTILIN RELATED"/>
    <property type="match status" value="1"/>
</dbReference>
<dbReference type="SUPFAM" id="SSF50939">
    <property type="entry name" value="Sialidases"/>
    <property type="match status" value="2"/>
</dbReference>
<proteinExistence type="predicted"/>
<dbReference type="EMBL" id="JBHULK010000006">
    <property type="protein sequence ID" value="MFD2536091.1"/>
    <property type="molecule type" value="Genomic_DNA"/>
</dbReference>
<dbReference type="Gene3D" id="2.130.10.10">
    <property type="entry name" value="YVTN repeat-like/Quinoprotein amine dehydrogenase"/>
    <property type="match status" value="5"/>
</dbReference>
<dbReference type="GO" id="GO:0016787">
    <property type="term" value="F:hydrolase activity"/>
    <property type="evidence" value="ECO:0007669"/>
    <property type="project" value="UniProtKB-KW"/>
</dbReference>
<evidence type="ECO:0000313" key="3">
    <source>
        <dbReference type="EMBL" id="MFD2536091.1"/>
    </source>
</evidence>
<accession>A0ABW5JU22</accession>
<evidence type="ECO:0000313" key="4">
    <source>
        <dbReference type="Proteomes" id="UP001597441"/>
    </source>
</evidence>
<dbReference type="InterPro" id="IPR031778">
    <property type="entry name" value="Sortilin_N"/>
</dbReference>
<dbReference type="PANTHER" id="PTHR12106:SF27">
    <property type="entry name" value="SORTILIN-RELATED RECEPTOR"/>
    <property type="match status" value="1"/>
</dbReference>
<comment type="caution">
    <text evidence="3">The sequence shown here is derived from an EMBL/GenBank/DDBJ whole genome shotgun (WGS) entry which is preliminary data.</text>
</comment>
<keyword evidence="4" id="KW-1185">Reference proteome</keyword>
<sequence length="947" mass="106478">MRIIKKFTFCFILCFYIGYTQQPSTSSKVLEKAIQQKQASTQNSLVKNVPFKNIGPTIMSGRVVDLDVNPENPIEFYVGYASGGVWHTTNNGSTFEPILDTSSTQNVGDIAVDWKTKTVWVGTGENNASRSSYAGIGILKSSDNGKTWTHVGLPDSHHIGRILINPNNADEVVVGVTGHLYSPNKERGIYKTTDGGKTWEQKLFVDDVSGIIDVQHAPNNYNIMFASSWTKDRKAWNFNGSGNQSAIYKSTDAGNTWVKITTSESGFPTGDGVGRIGLAVFNENIIYALHDSQFRRASESKNDKKNGLTKEDFKTMTVTTFLNIEDKKLNEFLKTNGFQEKYRAENVKQLVRSGSVKPIDLAKYLEDANSLLFDTPVIGVEVYKSTNGGKTWQKTHENYIDDLYYSYGYYFGEIRVDPQNKDGIYIMGVPILKSKDGGKTFVNINKENVHVDHQALWVNPKKQGHLIDGNDGGLNISYDDGESWEKLNVTSVGQFYAINIDNETPYNVYGGLQDNGVWVGAHNAKIDKQWQQEGKHPWQRLMGGDGMHIQIDNRNSNVVYTGYQFGNYFRINRKTGEQKYIQPKHKLGEKPYRFNWQTPILLSPHNQDILYLGGNKLMRSMNQGDDWTAVSNDLTNGGKPGNVAYGTLTSISESPFQFGLIYTGSDDGLIHITKNGGGSWEHISNNLPKDLWVSRIIASQHKKERVYVTLNGYRWDDFLVYVYCSDDYGKTWKNISSNIPLSPVNVIREDPKNQNILYLGTDNGAYISFNKGETWEAFSNTLPAVAVHDIVVQPKANHLLLGTHGRGIYKTNIAHFQTMDASKMNQSSVLFDVDDIKHSIRWGSAYSAWSKVFEPSIDIKFYTNNAGVQTIKILSENQSELHQIKVKADKGFNVAQYDLTISEKAKNMLMKENTSIKIHKAENGKYYLPKGMYGIQIRSEKTKLAIN</sequence>
<dbReference type="InterPro" id="IPR050310">
    <property type="entry name" value="VPS10-sortilin"/>
</dbReference>
<name>A0ABW5JU22_9FLAO</name>
<dbReference type="InterPro" id="IPR015943">
    <property type="entry name" value="WD40/YVTN_repeat-like_dom_sf"/>
</dbReference>
<dbReference type="RefSeq" id="WP_388019852.1">
    <property type="nucleotide sequence ID" value="NZ_JBHUDT010000006.1"/>
</dbReference>
<dbReference type="InterPro" id="IPR036278">
    <property type="entry name" value="Sialidase_sf"/>
</dbReference>
<feature type="domain" description="Sortilin N-terminal" evidence="2">
    <location>
        <begin position="139"/>
        <end position="269"/>
    </location>
</feature>
<evidence type="ECO:0000256" key="1">
    <source>
        <dbReference type="ARBA" id="ARBA00022737"/>
    </source>
</evidence>
<gene>
    <name evidence="3" type="ORF">ACFSQS_13335</name>
</gene>
<reference evidence="4" key="1">
    <citation type="journal article" date="2019" name="Int. J. Syst. Evol. Microbiol.">
        <title>The Global Catalogue of Microorganisms (GCM) 10K type strain sequencing project: providing services to taxonomists for standard genome sequencing and annotation.</title>
        <authorList>
            <consortium name="The Broad Institute Genomics Platform"/>
            <consortium name="The Broad Institute Genome Sequencing Center for Infectious Disease"/>
            <person name="Wu L."/>
            <person name="Ma J."/>
        </authorList>
    </citation>
    <scope>NUCLEOTIDE SEQUENCE [LARGE SCALE GENOMIC DNA]</scope>
    <source>
        <strain evidence="4">KCTC 42903</strain>
    </source>
</reference>
<keyword evidence="3" id="KW-0378">Hydrolase</keyword>
<keyword evidence="1" id="KW-0677">Repeat</keyword>